<dbReference type="Proteomes" id="UP000239434">
    <property type="component" value="Unassembled WGS sequence"/>
</dbReference>
<dbReference type="InterPro" id="IPR014030">
    <property type="entry name" value="Ketoacyl_synth_N"/>
</dbReference>
<dbReference type="NCBIfam" id="NF005084">
    <property type="entry name" value="PRK06519.1"/>
    <property type="match status" value="1"/>
</dbReference>
<dbReference type="SUPFAM" id="SSF53901">
    <property type="entry name" value="Thiolase-like"/>
    <property type="match status" value="2"/>
</dbReference>
<dbReference type="EMBL" id="PVBR01000002">
    <property type="protein sequence ID" value="PRD45070.1"/>
    <property type="molecule type" value="Genomic_DNA"/>
</dbReference>
<dbReference type="InterPro" id="IPR000794">
    <property type="entry name" value="Beta-ketoacyl_synthase"/>
</dbReference>
<dbReference type="AlphaFoldDB" id="A0A2S9IX56"/>
<protein>
    <submittedName>
        <fullName evidence="3">Beta-ketoacyl-ACP synthase II</fullName>
    </submittedName>
</protein>
<evidence type="ECO:0000313" key="4">
    <source>
        <dbReference type="Proteomes" id="UP000239434"/>
    </source>
</evidence>
<comment type="caution">
    <text evidence="3">The sequence shown here is derived from an EMBL/GenBank/DDBJ whole genome shotgun (WGS) entry which is preliminary data.</text>
</comment>
<dbReference type="GO" id="GO:0006633">
    <property type="term" value="P:fatty acid biosynthetic process"/>
    <property type="evidence" value="ECO:0007669"/>
    <property type="project" value="TreeGrafter"/>
</dbReference>
<evidence type="ECO:0000259" key="2">
    <source>
        <dbReference type="Pfam" id="PF00109"/>
    </source>
</evidence>
<dbReference type="Gene3D" id="3.40.47.10">
    <property type="match status" value="1"/>
</dbReference>
<sequence length="393" mass="41233">MQNNKVLITGIGIVSSLGEGLDAHWNALSGKPEPKLETETFAPYTVHPLGEVDWNLQIPKRSDQRQMETWQRLGTYAAGLALEDAGIKEDEALCSTMDMVVAAGGGERDLAVDTLILAEGRTSNDRGVMLNQKLSTELRPTLFLAQLSNLLAGNISIVHKVTGSSRTFMGEESSGISAIETAAARIRSGQSTHALVGGSYNTEHFDMLLGHELGGYLKSDGWAPLWQRQGSAGGGLVPGSGGVFLVLESAEHAEKRGARAYAEIQSITSGQIRRGRDDLKTTVQTMLEKAADGDEASFIVSGASGAHKPTSAEKAALDALPGAAARGISGVTGHLREAQFPLAVALAAIAVSKGEAFSPLEESEKPLDKPVSAAIATTIGITRAEGVARLVKA</sequence>
<evidence type="ECO:0000256" key="1">
    <source>
        <dbReference type="ARBA" id="ARBA00022679"/>
    </source>
</evidence>
<proteinExistence type="predicted"/>
<keyword evidence="4" id="KW-1185">Reference proteome</keyword>
<dbReference type="RefSeq" id="WP_105740325.1">
    <property type="nucleotide sequence ID" value="NZ_PVBR01000002.1"/>
</dbReference>
<feature type="domain" description="Beta-ketoacyl synthase-like N-terminal" evidence="2">
    <location>
        <begin position="4"/>
        <end position="253"/>
    </location>
</feature>
<evidence type="ECO:0000313" key="3">
    <source>
        <dbReference type="EMBL" id="PRD45070.1"/>
    </source>
</evidence>
<gene>
    <name evidence="3" type="ORF">C5748_02250</name>
</gene>
<name>A0A2S9IX56_9HYPH</name>
<dbReference type="PANTHER" id="PTHR11712">
    <property type="entry name" value="POLYKETIDE SYNTHASE-RELATED"/>
    <property type="match status" value="1"/>
</dbReference>
<dbReference type="InterPro" id="IPR016039">
    <property type="entry name" value="Thiolase-like"/>
</dbReference>
<dbReference type="GO" id="GO:0004315">
    <property type="term" value="F:3-oxoacyl-[acyl-carrier-protein] synthase activity"/>
    <property type="evidence" value="ECO:0007669"/>
    <property type="project" value="TreeGrafter"/>
</dbReference>
<dbReference type="Pfam" id="PF00109">
    <property type="entry name" value="ketoacyl-synt"/>
    <property type="match status" value="1"/>
</dbReference>
<keyword evidence="1" id="KW-0808">Transferase</keyword>
<organism evidence="3 4">
    <name type="scientific">Phyllobacterium phragmitis</name>
    <dbReference type="NCBI Taxonomy" id="2670329"/>
    <lineage>
        <taxon>Bacteria</taxon>
        <taxon>Pseudomonadati</taxon>
        <taxon>Pseudomonadota</taxon>
        <taxon>Alphaproteobacteria</taxon>
        <taxon>Hyphomicrobiales</taxon>
        <taxon>Phyllobacteriaceae</taxon>
        <taxon>Phyllobacterium</taxon>
    </lineage>
</organism>
<reference evidence="3 4" key="1">
    <citation type="submission" date="2018-02" db="EMBL/GenBank/DDBJ databases">
        <title>The draft genome of Phyllobacterium sp. 1N-3.</title>
        <authorList>
            <person name="Liu L."/>
            <person name="Li L."/>
            <person name="Zhang X."/>
            <person name="Wang T."/>
            <person name="Liang L."/>
        </authorList>
    </citation>
    <scope>NUCLEOTIDE SEQUENCE [LARGE SCALE GENOMIC DNA]</scope>
    <source>
        <strain evidence="3 4">1N-3</strain>
    </source>
</reference>
<dbReference type="PANTHER" id="PTHR11712:SF336">
    <property type="entry name" value="3-OXOACYL-[ACYL-CARRIER-PROTEIN] SYNTHASE, MITOCHONDRIAL"/>
    <property type="match status" value="1"/>
</dbReference>
<accession>A0A2S9IX56</accession>